<dbReference type="InterPro" id="IPR009078">
    <property type="entry name" value="Ferritin-like_SF"/>
</dbReference>
<dbReference type="InterPro" id="IPR012347">
    <property type="entry name" value="Ferritin-like"/>
</dbReference>
<dbReference type="Gene3D" id="1.20.1260.10">
    <property type="match status" value="1"/>
</dbReference>
<evidence type="ECO:0000256" key="3">
    <source>
        <dbReference type="PIRSR" id="PIRSR607760-2"/>
    </source>
</evidence>
<evidence type="ECO:0000313" key="6">
    <source>
        <dbReference type="Proteomes" id="UP000319523"/>
    </source>
</evidence>
<dbReference type="InterPro" id="IPR007760">
    <property type="entry name" value="Mn_catalase"/>
</dbReference>
<feature type="binding site" evidence="2">
    <location>
        <position position="182"/>
    </location>
    <ligand>
        <name>Mn(2+)</name>
        <dbReference type="ChEBI" id="CHEBI:29035"/>
        <label>1</label>
    </ligand>
</feature>
<dbReference type="GO" id="GO:0046872">
    <property type="term" value="F:metal ion binding"/>
    <property type="evidence" value="ECO:0007669"/>
    <property type="project" value="UniProtKB-KW"/>
</dbReference>
<feature type="binding site" evidence="2">
    <location>
        <position position="66"/>
    </location>
    <ligand>
        <name>Mn(2+)</name>
        <dbReference type="ChEBI" id="CHEBI:29035"/>
        <label>2</label>
    </ligand>
</feature>
<gene>
    <name evidence="5" type="ORF">FKM52_01235</name>
</gene>
<feature type="binding site" evidence="2">
    <location>
        <position position="69"/>
    </location>
    <ligand>
        <name>Mn(2+)</name>
        <dbReference type="ChEBI" id="CHEBI:29035"/>
        <label>1</label>
    </ligand>
</feature>
<evidence type="ECO:0000256" key="2">
    <source>
        <dbReference type="PIRSR" id="PIRSR607760-1"/>
    </source>
</evidence>
<dbReference type="Pfam" id="PF05067">
    <property type="entry name" value="Mn_catalase"/>
    <property type="match status" value="1"/>
</dbReference>
<keyword evidence="2" id="KW-0479">Metal-binding</keyword>
<keyword evidence="3" id="KW-0106">Calcium</keyword>
<keyword evidence="6" id="KW-1185">Reference proteome</keyword>
<feature type="region of interest" description="Disordered" evidence="4">
    <location>
        <begin position="258"/>
        <end position="285"/>
    </location>
</feature>
<evidence type="ECO:0000256" key="4">
    <source>
        <dbReference type="SAM" id="MobiDB-lite"/>
    </source>
</evidence>
<proteinExistence type="inferred from homology"/>
<keyword evidence="2" id="KW-0464">Manganese</keyword>
<comment type="cofactor">
    <cofactor evidence="2">
        <name>Mn(2+)</name>
        <dbReference type="ChEBI" id="CHEBI:29035"/>
    </cofactor>
    <text evidence="2">Binds 2 manganese ions per subunit.</text>
</comment>
<feature type="binding site" evidence="3">
    <location>
        <position position="223"/>
    </location>
    <ligand>
        <name>Ca(2+)</name>
        <dbReference type="ChEBI" id="CHEBI:29108"/>
    </ligand>
</feature>
<feature type="binding site" evidence="2">
    <location>
        <position position="35"/>
    </location>
    <ligand>
        <name>Mn(2+)</name>
        <dbReference type="ChEBI" id="CHEBI:29035"/>
        <label>1</label>
    </ligand>
</feature>
<dbReference type="RefSeq" id="WP_141174380.1">
    <property type="nucleotide sequence ID" value="NZ_JBHUFX010000013.1"/>
</dbReference>
<evidence type="ECO:0000313" key="5">
    <source>
        <dbReference type="EMBL" id="TPW44364.1"/>
    </source>
</evidence>
<evidence type="ECO:0000256" key="1">
    <source>
        <dbReference type="ARBA" id="ARBA00007644"/>
    </source>
</evidence>
<accession>A0A506VE25</accession>
<name>A0A506VE25_9GAMM</name>
<feature type="binding site" evidence="3">
    <location>
        <position position="221"/>
    </location>
    <ligand>
        <name>Ca(2+)</name>
        <dbReference type="ChEBI" id="CHEBI:29108"/>
    </ligand>
</feature>
<comment type="caution">
    <text evidence="5">The sequence shown here is derived from an EMBL/GenBank/DDBJ whole genome shotgun (WGS) entry which is preliminary data.</text>
</comment>
<dbReference type="SUPFAM" id="SSF47240">
    <property type="entry name" value="Ferritin-like"/>
    <property type="match status" value="1"/>
</dbReference>
<dbReference type="OrthoDB" id="8334870at2"/>
<dbReference type="EMBL" id="VHQI01000001">
    <property type="protein sequence ID" value="TPW44364.1"/>
    <property type="molecule type" value="Genomic_DNA"/>
</dbReference>
<sequence length="285" mass="30651">MFHHSSKMQFPVRVEKADPEFAMLLQQAIGGVEGEIRVAMQYFFQAMGARGDARIRDLLMSTATEELGHIEMLAYAVALNLEGAPLSYQEASAKDPVVNAILGGMNPRHILSSGLAALPVNANGMPFDMSHIYASGNVAADMLANVTAEATGRVLATRLYNMTEDKGMKEFLSFLIARDTMHQQQWLAVIEEMGGLNASLPIPNSFPQEHEASAHAYYCLNTSLDKPLPKGRWCEGPSYDGNGQFTAKEEPDILGGEPLLAAARPGSGAQSEQISGTAPPADGVK</sequence>
<dbReference type="InterPro" id="IPR039377">
    <property type="entry name" value="Mn_catalase_dom"/>
</dbReference>
<comment type="similarity">
    <text evidence="1">Belongs to the manganese catalase family.</text>
</comment>
<feature type="binding site" evidence="2">
    <location>
        <position position="149"/>
    </location>
    <ligand>
        <name>Mn(2+)</name>
        <dbReference type="ChEBI" id="CHEBI:29035"/>
        <label>1</label>
    </ligand>
</feature>
<feature type="binding site" evidence="3">
    <location>
        <position position="57"/>
    </location>
    <ligand>
        <name>Ca(2+)</name>
        <dbReference type="ChEBI" id="CHEBI:29108"/>
    </ligand>
</feature>
<organism evidence="5 6">
    <name type="scientific">Mixta tenebrionis</name>
    <dbReference type="NCBI Taxonomy" id="2562439"/>
    <lineage>
        <taxon>Bacteria</taxon>
        <taxon>Pseudomonadati</taxon>
        <taxon>Pseudomonadota</taxon>
        <taxon>Gammaproteobacteria</taxon>
        <taxon>Enterobacterales</taxon>
        <taxon>Erwiniaceae</taxon>
        <taxon>Mixta</taxon>
    </lineage>
</organism>
<protein>
    <submittedName>
        <fullName evidence="5">Catalase</fullName>
    </submittedName>
</protein>
<dbReference type="AlphaFoldDB" id="A0A506VE25"/>
<dbReference type="CDD" id="cd01051">
    <property type="entry name" value="Mn_catalase"/>
    <property type="match status" value="1"/>
</dbReference>
<dbReference type="Proteomes" id="UP000319523">
    <property type="component" value="Unassembled WGS sequence"/>
</dbReference>
<reference evidence="5 6" key="1">
    <citation type="submission" date="2019-06" db="EMBL/GenBank/DDBJ databases">
        <authorList>
            <person name="Yang Y."/>
        </authorList>
    </citation>
    <scope>NUCLEOTIDE SEQUENCE [LARGE SCALE GENOMIC DNA]</scope>
    <source>
        <strain evidence="5 6">BIT-26</strain>
    </source>
</reference>
<comment type="cofactor">
    <cofactor evidence="3">
        <name>Ca(2+)</name>
        <dbReference type="ChEBI" id="CHEBI:29108"/>
    </cofactor>
    <text evidence="3">Binds 1 Ca(2+) ion per subunit.</text>
</comment>